<sequence length="333" mass="36745">MSPPTFPFARLKGAEPPIEYAQLRANEPVSQVELFDGSIAWLVYIQQTVDTLLDTVVRDGGSKPFDIVEKFALPVPSYIIYGILGVPFKDLPYLTNQAAIRSNGSATASEAGTANASLISYISNLVTLRSETLQDDLISLLVKTQLIPGHLTKDDVTSIAFLLLVAGNATMVSMIALGIVELLKHAGQHALFVSEPEEWTKPFVEELCRFHTARALATKRVAKDDVVIGGKTIKKGEGVIAATQSGNRDEEVFSEADIFDMRRKSGDEETLENGWGEHRRVAEWLARAELEIFFWLATLWKKIPTLKLAIPFEEVKHSLPKKDVGISKLPVVF</sequence>
<dbReference type="PRINTS" id="PR00359">
    <property type="entry name" value="BP450"/>
</dbReference>
<dbReference type="GO" id="GO:0016705">
    <property type="term" value="F:oxidoreductase activity, acting on paired donors, with incorporation or reduction of molecular oxygen"/>
    <property type="evidence" value="ECO:0007669"/>
    <property type="project" value="InterPro"/>
</dbReference>
<dbReference type="GO" id="GO:0005506">
    <property type="term" value="F:iron ion binding"/>
    <property type="evidence" value="ECO:0007669"/>
    <property type="project" value="InterPro"/>
</dbReference>
<proteinExistence type="inferred from homology"/>
<comment type="caution">
    <text evidence="2">The sequence shown here is derived from an EMBL/GenBank/DDBJ whole genome shotgun (WGS) entry which is preliminary data.</text>
</comment>
<dbReference type="Proteomes" id="UP000462212">
    <property type="component" value="Unassembled WGS sequence"/>
</dbReference>
<dbReference type="GO" id="GO:0004497">
    <property type="term" value="F:monooxygenase activity"/>
    <property type="evidence" value="ECO:0007669"/>
    <property type="project" value="InterPro"/>
</dbReference>
<reference evidence="2 3" key="1">
    <citation type="submission" date="2018-05" db="EMBL/GenBank/DDBJ databases">
        <title>Genome sequencing and assembly of the regulated plant pathogen Lachnellula willkommii and related sister species for the development of diagnostic species identification markers.</title>
        <authorList>
            <person name="Giroux E."/>
            <person name="Bilodeau G."/>
        </authorList>
    </citation>
    <scope>NUCLEOTIDE SEQUENCE [LARGE SCALE GENOMIC DNA]</scope>
    <source>
        <strain evidence="2 3">CBS 197.66</strain>
    </source>
</reference>
<evidence type="ECO:0000313" key="2">
    <source>
        <dbReference type="EMBL" id="TVY43929.1"/>
    </source>
</evidence>
<dbReference type="PANTHER" id="PTHR46696">
    <property type="entry name" value="P450, PUTATIVE (EUROFUNG)-RELATED"/>
    <property type="match status" value="1"/>
</dbReference>
<dbReference type="OrthoDB" id="3945418at2759"/>
<protein>
    <submittedName>
        <fullName evidence="2">Cytochrome P450</fullName>
    </submittedName>
</protein>
<dbReference type="InterPro" id="IPR001128">
    <property type="entry name" value="Cyt_P450"/>
</dbReference>
<gene>
    <name evidence="2" type="primary">CYP55A3</name>
    <name evidence="2" type="ORF">LSUB1_G000888</name>
</gene>
<dbReference type="InterPro" id="IPR036396">
    <property type="entry name" value="Cyt_P450_sf"/>
</dbReference>
<evidence type="ECO:0000313" key="3">
    <source>
        <dbReference type="Proteomes" id="UP000462212"/>
    </source>
</evidence>
<dbReference type="PANTHER" id="PTHR46696:SF6">
    <property type="entry name" value="P450, PUTATIVE (EUROFUNG)-RELATED"/>
    <property type="match status" value="1"/>
</dbReference>
<dbReference type="EMBL" id="QGMJ01000052">
    <property type="protein sequence ID" value="TVY43929.1"/>
    <property type="molecule type" value="Genomic_DNA"/>
</dbReference>
<accession>A0A8H8UG85</accession>
<name>A0A8H8UG85_9HELO</name>
<keyword evidence="3" id="KW-1185">Reference proteome</keyword>
<comment type="similarity">
    <text evidence="1">Belongs to the cytochrome P450 family.</text>
</comment>
<dbReference type="Gene3D" id="1.10.630.10">
    <property type="entry name" value="Cytochrome P450"/>
    <property type="match status" value="1"/>
</dbReference>
<organism evidence="2 3">
    <name type="scientific">Lachnellula subtilissima</name>
    <dbReference type="NCBI Taxonomy" id="602034"/>
    <lineage>
        <taxon>Eukaryota</taxon>
        <taxon>Fungi</taxon>
        <taxon>Dikarya</taxon>
        <taxon>Ascomycota</taxon>
        <taxon>Pezizomycotina</taxon>
        <taxon>Leotiomycetes</taxon>
        <taxon>Helotiales</taxon>
        <taxon>Lachnaceae</taxon>
        <taxon>Lachnellula</taxon>
    </lineage>
</organism>
<dbReference type="InterPro" id="IPR002397">
    <property type="entry name" value="Cyt_P450_B"/>
</dbReference>
<dbReference type="Pfam" id="PF00067">
    <property type="entry name" value="p450"/>
    <property type="match status" value="1"/>
</dbReference>
<dbReference type="AlphaFoldDB" id="A0A8H8UG85"/>
<dbReference type="SUPFAM" id="SSF48264">
    <property type="entry name" value="Cytochrome P450"/>
    <property type="match status" value="1"/>
</dbReference>
<evidence type="ECO:0000256" key="1">
    <source>
        <dbReference type="ARBA" id="ARBA00010617"/>
    </source>
</evidence>
<dbReference type="GO" id="GO:0020037">
    <property type="term" value="F:heme binding"/>
    <property type="evidence" value="ECO:0007669"/>
    <property type="project" value="InterPro"/>
</dbReference>